<evidence type="ECO:0000313" key="1">
    <source>
        <dbReference type="EMBL" id="OWP50252.1"/>
    </source>
</evidence>
<dbReference type="RefSeq" id="WP_088417678.1">
    <property type="nucleotide sequence ID" value="NZ_NJBA01000004.1"/>
</dbReference>
<name>A0A2D0ADU3_PSENT</name>
<protein>
    <submittedName>
        <fullName evidence="1">Uncharacterized protein</fullName>
    </submittedName>
</protein>
<sequence>MSNLFILSDNSLRLMGEQLNFSGTFNHTCRSPYNRHTVQIGMKVERGITDTQVTITMGGEKHSITLTTGVAGNANTLADFIDAIANGRVDSAEPAPPRILREIHAPASPLDTDQQLAIRNLVRHGGYLELQVGLEHPIRVMVHRTRSTTGITAMLSIGERMPRTTSWTIRRERDAYCAKCLQESVEHLIVTATPKPARAA</sequence>
<reference evidence="1 2" key="1">
    <citation type="submission" date="2017-06" db="EMBL/GenBank/DDBJ databases">
        <title>Draft genome of Pseudomonas nitroreducens DF05.</title>
        <authorList>
            <person name="Iyer R."/>
        </authorList>
    </citation>
    <scope>NUCLEOTIDE SEQUENCE [LARGE SCALE GENOMIC DNA]</scope>
    <source>
        <strain evidence="1 2">DF05</strain>
    </source>
</reference>
<dbReference type="AlphaFoldDB" id="A0A2D0ADU3"/>
<organism evidence="1 2">
    <name type="scientific">Pseudomonas nitroreducens</name>
    <dbReference type="NCBI Taxonomy" id="46680"/>
    <lineage>
        <taxon>Bacteria</taxon>
        <taxon>Pseudomonadati</taxon>
        <taxon>Pseudomonadota</taxon>
        <taxon>Gammaproteobacteria</taxon>
        <taxon>Pseudomonadales</taxon>
        <taxon>Pseudomonadaceae</taxon>
        <taxon>Pseudomonas</taxon>
    </lineage>
</organism>
<gene>
    <name evidence="1" type="ORF">CEG18_11890</name>
</gene>
<accession>A0A2D0ADU3</accession>
<dbReference type="Proteomes" id="UP000198145">
    <property type="component" value="Unassembled WGS sequence"/>
</dbReference>
<proteinExistence type="predicted"/>
<dbReference type="EMBL" id="NJBA01000004">
    <property type="protein sequence ID" value="OWP50252.1"/>
    <property type="molecule type" value="Genomic_DNA"/>
</dbReference>
<evidence type="ECO:0000313" key="2">
    <source>
        <dbReference type="Proteomes" id="UP000198145"/>
    </source>
</evidence>
<comment type="caution">
    <text evidence="1">The sequence shown here is derived from an EMBL/GenBank/DDBJ whole genome shotgun (WGS) entry which is preliminary data.</text>
</comment>